<organism evidence="14 15">
    <name type="scientific">Smittium mucronatum</name>
    <dbReference type="NCBI Taxonomy" id="133383"/>
    <lineage>
        <taxon>Eukaryota</taxon>
        <taxon>Fungi</taxon>
        <taxon>Fungi incertae sedis</taxon>
        <taxon>Zoopagomycota</taxon>
        <taxon>Kickxellomycotina</taxon>
        <taxon>Harpellomycetes</taxon>
        <taxon>Harpellales</taxon>
        <taxon>Legeriomycetaceae</taxon>
        <taxon>Smittium</taxon>
    </lineage>
</organism>
<dbReference type="InterPro" id="IPR000872">
    <property type="entry name" value="Tafazzin"/>
</dbReference>
<keyword evidence="8" id="KW-0472">Membrane</keyword>
<keyword evidence="5" id="KW-0999">Mitochondrion inner membrane</keyword>
<dbReference type="AlphaFoldDB" id="A0A1R0H1U3"/>
<keyword evidence="7" id="KW-0496">Mitochondrion</keyword>
<evidence type="ECO:0000313" key="14">
    <source>
        <dbReference type="EMBL" id="OLY83102.1"/>
    </source>
</evidence>
<dbReference type="Proteomes" id="UP000187455">
    <property type="component" value="Unassembled WGS sequence"/>
</dbReference>
<evidence type="ECO:0000256" key="3">
    <source>
        <dbReference type="ARBA" id="ARBA00022679"/>
    </source>
</evidence>
<comment type="subcellular location">
    <subcellularLocation>
        <location evidence="1">Mitochondrion inner membrane</location>
        <topology evidence="1">Peripheral membrane protein</topology>
        <orientation evidence="1">Intermembrane side</orientation>
    </subcellularLocation>
    <subcellularLocation>
        <location evidence="10">Mitochondrion outer membrane</location>
        <topology evidence="10">Peripheral membrane protein</topology>
        <orientation evidence="10">Intermembrane side</orientation>
    </subcellularLocation>
</comment>
<evidence type="ECO:0000256" key="10">
    <source>
        <dbReference type="ARBA" id="ARBA00024323"/>
    </source>
</evidence>
<evidence type="ECO:0000256" key="7">
    <source>
        <dbReference type="ARBA" id="ARBA00023128"/>
    </source>
</evidence>
<sequence length="169" mass="19363">MNPRENKVQELVYGKYTLKAHAYFREKALAQDSLWWYPFSKAVISSTSFASSVFLKSVFKDIHITGVDQFAKILKDESRVASIITYSNHISTFDDPLLWGSLPKYIRSNPDFMRWTLGAKELTFINPPLTAFFALGQVIPTVRGAGIYQDAIRFAQAKIEQKKWVCFLL</sequence>
<dbReference type="Pfam" id="PF01553">
    <property type="entry name" value="Acyltransferase"/>
    <property type="match status" value="1"/>
</dbReference>
<keyword evidence="4" id="KW-1000">Mitochondrion outer membrane</keyword>
<reference evidence="14 15" key="1">
    <citation type="journal article" date="2016" name="Mol. Biol. Evol.">
        <title>Genome-Wide Survey of Gut Fungi (Harpellales) Reveals the First Horizontally Transferred Ubiquitin Gene from a Mosquito Host.</title>
        <authorList>
            <person name="Wang Y."/>
            <person name="White M.M."/>
            <person name="Kvist S."/>
            <person name="Moncalvo J.M."/>
        </authorList>
    </citation>
    <scope>NUCLEOTIDE SEQUENCE [LARGE SCALE GENOMIC DNA]</scope>
    <source>
        <strain evidence="14 15">ALG-7-W6</strain>
    </source>
</reference>
<dbReference type="EMBL" id="LSSL01001070">
    <property type="protein sequence ID" value="OLY83102.1"/>
    <property type="molecule type" value="Genomic_DNA"/>
</dbReference>
<dbReference type="GO" id="GO:0005743">
    <property type="term" value="C:mitochondrial inner membrane"/>
    <property type="evidence" value="ECO:0007669"/>
    <property type="project" value="UniProtKB-SubCell"/>
</dbReference>
<dbReference type="STRING" id="133383.A0A1R0H1U3"/>
<evidence type="ECO:0000256" key="9">
    <source>
        <dbReference type="ARBA" id="ARBA00023315"/>
    </source>
</evidence>
<comment type="catalytic activity">
    <reaction evidence="11">
        <text>1'-[1,2-diacyl-sn-glycero-3-phospho],3'-[1-acyl-sn-glycero-3-phospho]-glycerol + a 1,2-diacyl-sn-glycero-3-phosphocholine = a cardiolipin + a 1-acyl-sn-glycero-3-phosphocholine</text>
        <dbReference type="Rhea" id="RHEA:33731"/>
        <dbReference type="ChEBI" id="CHEBI:57643"/>
        <dbReference type="ChEBI" id="CHEBI:58168"/>
        <dbReference type="ChEBI" id="CHEBI:62237"/>
        <dbReference type="ChEBI" id="CHEBI:64743"/>
    </reaction>
    <physiologicalReaction direction="left-to-right" evidence="11">
        <dbReference type="Rhea" id="RHEA:33732"/>
    </physiologicalReaction>
    <physiologicalReaction direction="right-to-left" evidence="11">
        <dbReference type="Rhea" id="RHEA:33733"/>
    </physiologicalReaction>
</comment>
<evidence type="ECO:0000256" key="11">
    <source>
        <dbReference type="ARBA" id="ARBA00047906"/>
    </source>
</evidence>
<evidence type="ECO:0000256" key="8">
    <source>
        <dbReference type="ARBA" id="ARBA00023136"/>
    </source>
</evidence>
<keyword evidence="6" id="KW-0443">Lipid metabolism</keyword>
<proteinExistence type="inferred from homology"/>
<feature type="domain" description="Phospholipid/glycerol acyltransferase" evidence="13">
    <location>
        <begin position="81"/>
        <end position="167"/>
    </location>
</feature>
<dbReference type="OrthoDB" id="193467at2759"/>
<name>A0A1R0H1U3_9FUNG</name>
<dbReference type="GO" id="GO:0006644">
    <property type="term" value="P:phospholipid metabolic process"/>
    <property type="evidence" value="ECO:0007669"/>
    <property type="project" value="InterPro"/>
</dbReference>
<evidence type="ECO:0000259" key="13">
    <source>
        <dbReference type="Pfam" id="PF01553"/>
    </source>
</evidence>
<dbReference type="PRINTS" id="PR00979">
    <property type="entry name" value="TAFAZZIN"/>
</dbReference>
<accession>A0A1R0H1U3</accession>
<dbReference type="GO" id="GO:0008374">
    <property type="term" value="F:O-acyltransferase activity"/>
    <property type="evidence" value="ECO:0007669"/>
    <property type="project" value="TreeGrafter"/>
</dbReference>
<comment type="similarity">
    <text evidence="2 12">Belongs to the taffazin family.</text>
</comment>
<evidence type="ECO:0000256" key="5">
    <source>
        <dbReference type="ARBA" id="ARBA00022792"/>
    </source>
</evidence>
<evidence type="ECO:0000256" key="2">
    <source>
        <dbReference type="ARBA" id="ARBA00010524"/>
    </source>
</evidence>
<gene>
    <name evidence="14" type="ORF">AYI68_g2766</name>
</gene>
<dbReference type="PANTHER" id="PTHR12497:SF0">
    <property type="entry name" value="TAFAZZIN"/>
    <property type="match status" value="1"/>
</dbReference>
<protein>
    <recommendedName>
        <fullName evidence="12">Tafazzin family protein</fullName>
    </recommendedName>
</protein>
<dbReference type="SUPFAM" id="SSF69593">
    <property type="entry name" value="Glycerol-3-phosphate (1)-acyltransferase"/>
    <property type="match status" value="1"/>
</dbReference>
<evidence type="ECO:0000256" key="1">
    <source>
        <dbReference type="ARBA" id="ARBA00004137"/>
    </source>
</evidence>
<evidence type="ECO:0000256" key="4">
    <source>
        <dbReference type="ARBA" id="ARBA00022787"/>
    </source>
</evidence>
<dbReference type="InterPro" id="IPR002123">
    <property type="entry name" value="Plipid/glycerol_acylTrfase"/>
</dbReference>
<comment type="caution">
    <text evidence="14">The sequence shown here is derived from an EMBL/GenBank/DDBJ whole genome shotgun (WGS) entry which is preliminary data.</text>
</comment>
<evidence type="ECO:0000313" key="15">
    <source>
        <dbReference type="Proteomes" id="UP000187455"/>
    </source>
</evidence>
<keyword evidence="15" id="KW-1185">Reference proteome</keyword>
<keyword evidence="9" id="KW-0012">Acyltransferase</keyword>
<dbReference type="PANTHER" id="PTHR12497">
    <property type="entry name" value="TAZ PROTEIN TAFAZZIN"/>
    <property type="match status" value="1"/>
</dbReference>
<keyword evidence="3" id="KW-0808">Transferase</keyword>
<evidence type="ECO:0000256" key="12">
    <source>
        <dbReference type="RuleBase" id="RU365062"/>
    </source>
</evidence>
<dbReference type="GO" id="GO:0005741">
    <property type="term" value="C:mitochondrial outer membrane"/>
    <property type="evidence" value="ECO:0007669"/>
    <property type="project" value="UniProtKB-SubCell"/>
</dbReference>
<evidence type="ECO:0000256" key="6">
    <source>
        <dbReference type="ARBA" id="ARBA00023098"/>
    </source>
</evidence>